<dbReference type="AlphaFoldDB" id="A0AAD4Q933"/>
<evidence type="ECO:0000313" key="3">
    <source>
        <dbReference type="Proteomes" id="UP001201163"/>
    </source>
</evidence>
<dbReference type="Proteomes" id="UP001201163">
    <property type="component" value="Unassembled WGS sequence"/>
</dbReference>
<comment type="caution">
    <text evidence="2">The sequence shown here is derived from an EMBL/GenBank/DDBJ whole genome shotgun (WGS) entry which is preliminary data.</text>
</comment>
<proteinExistence type="predicted"/>
<keyword evidence="3" id="KW-1185">Reference proteome</keyword>
<evidence type="ECO:0000256" key="1">
    <source>
        <dbReference type="SAM" id="MobiDB-lite"/>
    </source>
</evidence>
<organism evidence="2 3">
    <name type="scientific">Lactarius akahatsu</name>
    <dbReference type="NCBI Taxonomy" id="416441"/>
    <lineage>
        <taxon>Eukaryota</taxon>
        <taxon>Fungi</taxon>
        <taxon>Dikarya</taxon>
        <taxon>Basidiomycota</taxon>
        <taxon>Agaricomycotina</taxon>
        <taxon>Agaricomycetes</taxon>
        <taxon>Russulales</taxon>
        <taxon>Russulaceae</taxon>
        <taxon>Lactarius</taxon>
    </lineage>
</organism>
<feature type="compositionally biased region" description="Polar residues" evidence="1">
    <location>
        <begin position="127"/>
        <end position="137"/>
    </location>
</feature>
<sequence length="395" mass="44093">MHVEDRRQFGRLSLYLYTTCQRGLVDPISGPPGFYFGLGKQFRFADKVVAAAPTWINGSWPGVGGVRDTACTWRRSTPATGCAEIYRNVTTKFAFAKREERKFSVLSDAALPEYPGPPSQLPYRSAPQHTPQNTSAAQRRGVTRTHGHSAQLTATTFARFRHFARVLGDVEITSRSEPRTFDRRGHAAQLTIIIDAATALTRALLFLLLFDPDRCLPAAARPVRERRWGMTIGLSSILGSTDFFHKTLPTDAFHCVGSTHPHTDKHPPPRPVCRCNWSNNAVQVCLVPGDKPDTLRHQYWRCLWERVHETERRPINALPAPPRAPVFSRDILKPKSAFGRRQRTCCGSAHWRKAGAATQYNLALTIPKSGSSCPQGGLLDFSSDDRIRGSMRHTA</sequence>
<gene>
    <name evidence="2" type="ORF">EDB92DRAFT_1820201</name>
</gene>
<dbReference type="EMBL" id="JAKELL010000114">
    <property type="protein sequence ID" value="KAH8981538.1"/>
    <property type="molecule type" value="Genomic_DNA"/>
</dbReference>
<accession>A0AAD4Q933</accession>
<protein>
    <submittedName>
        <fullName evidence="2">Uncharacterized protein</fullName>
    </submittedName>
</protein>
<evidence type="ECO:0000313" key="2">
    <source>
        <dbReference type="EMBL" id="KAH8981538.1"/>
    </source>
</evidence>
<reference evidence="2" key="1">
    <citation type="submission" date="2022-01" db="EMBL/GenBank/DDBJ databases">
        <title>Comparative genomics reveals a dynamic genome evolution in the ectomycorrhizal milk-cap (Lactarius) mushrooms.</title>
        <authorList>
            <consortium name="DOE Joint Genome Institute"/>
            <person name="Lebreton A."/>
            <person name="Tang N."/>
            <person name="Kuo A."/>
            <person name="LaButti K."/>
            <person name="Drula E."/>
            <person name="Barry K."/>
            <person name="Clum A."/>
            <person name="Lipzen A."/>
            <person name="Mousain D."/>
            <person name="Ng V."/>
            <person name="Wang R."/>
            <person name="Wang X."/>
            <person name="Dai Y."/>
            <person name="Henrissat B."/>
            <person name="Grigoriev I.V."/>
            <person name="Guerin-Laguette A."/>
            <person name="Yu F."/>
            <person name="Martin F.M."/>
        </authorList>
    </citation>
    <scope>NUCLEOTIDE SEQUENCE</scope>
    <source>
        <strain evidence="2">QP</strain>
    </source>
</reference>
<feature type="region of interest" description="Disordered" evidence="1">
    <location>
        <begin position="117"/>
        <end position="149"/>
    </location>
</feature>
<name>A0AAD4Q933_9AGAM</name>